<keyword evidence="2" id="KW-0808">Transferase</keyword>
<dbReference type="OrthoDB" id="9811471at2"/>
<dbReference type="InterPro" id="IPR023631">
    <property type="entry name" value="Amidase_dom"/>
</dbReference>
<dbReference type="InterPro" id="IPR000120">
    <property type="entry name" value="Amidase"/>
</dbReference>
<dbReference type="EMBL" id="FNBW01000001">
    <property type="protein sequence ID" value="SDF18456.1"/>
    <property type="molecule type" value="Genomic_DNA"/>
</dbReference>
<accession>A0A8G2BG67</accession>
<gene>
    <name evidence="2" type="ORF">SAMN05660686_00616</name>
</gene>
<comment type="caution">
    <text evidence="2">The sequence shown here is derived from an EMBL/GenBank/DDBJ whole genome shotgun (WGS) entry which is preliminary data.</text>
</comment>
<evidence type="ECO:0000313" key="2">
    <source>
        <dbReference type="EMBL" id="SDF18456.1"/>
    </source>
</evidence>
<dbReference type="PANTHER" id="PTHR11895">
    <property type="entry name" value="TRANSAMIDASE"/>
    <property type="match status" value="1"/>
</dbReference>
<sequence length="433" mass="44078">MTGLVDLSLAEMVGGLDDGAISSVDLVTAHLQAIAAVNPVLNAVWDVDADGALAAALESDARRGEGAILSELDGIPVGLKDNIDVAGRPSTAGLGLAWTPGADAAVTGRLREAGAIPIAKLAMHEAALGATSDNPHRGRVDNPAVPGHTPGGSSGGSAAAVAAGLVPLALGTDTLGSVRIPAAYCGVAGFKPSFDLLPMGGVTPLCWTLDHVGPLARSVFDLALSLPVLANVEAEPVDLRGLVLGWPAEVDNCEIEPAVQGVIDAALDRLRAGGVTIRQIKLGLGDLALLRRAALLLIEAEGAVALEEIWRDHPEALSDTLTDMLSYGRDAPAAKYVKAYRRVETAGELINAAFDDVDALILPTVPQTAFAADAPVPVNQADLTSLANYAGAPAVSLPVPGGGAPVGLQLVGGFYEDARLIGTALAVEDLLRR</sequence>
<dbReference type="Proteomes" id="UP000198615">
    <property type="component" value="Unassembled WGS sequence"/>
</dbReference>
<dbReference type="RefSeq" id="WP_093148052.1">
    <property type="nucleotide sequence ID" value="NZ_FNBW01000001.1"/>
</dbReference>
<proteinExistence type="predicted"/>
<dbReference type="PANTHER" id="PTHR11895:SF176">
    <property type="entry name" value="AMIDASE AMID-RELATED"/>
    <property type="match status" value="1"/>
</dbReference>
<dbReference type="AlphaFoldDB" id="A0A8G2BG67"/>
<dbReference type="Pfam" id="PF01425">
    <property type="entry name" value="Amidase"/>
    <property type="match status" value="1"/>
</dbReference>
<name>A0A8G2BG67_9PROT</name>
<keyword evidence="3" id="KW-1185">Reference proteome</keyword>
<dbReference type="SUPFAM" id="SSF75304">
    <property type="entry name" value="Amidase signature (AS) enzymes"/>
    <property type="match status" value="1"/>
</dbReference>
<feature type="domain" description="Amidase" evidence="1">
    <location>
        <begin position="25"/>
        <end position="420"/>
    </location>
</feature>
<reference evidence="2 3" key="1">
    <citation type="submission" date="2016-10" db="EMBL/GenBank/DDBJ databases">
        <authorList>
            <person name="Varghese N."/>
            <person name="Submissions S."/>
        </authorList>
    </citation>
    <scope>NUCLEOTIDE SEQUENCE [LARGE SCALE GENOMIC DNA]</scope>
    <source>
        <strain evidence="2 3">DSM 18839</strain>
    </source>
</reference>
<evidence type="ECO:0000259" key="1">
    <source>
        <dbReference type="Pfam" id="PF01425"/>
    </source>
</evidence>
<dbReference type="GO" id="GO:0016740">
    <property type="term" value="F:transferase activity"/>
    <property type="evidence" value="ECO:0007669"/>
    <property type="project" value="UniProtKB-KW"/>
</dbReference>
<dbReference type="InterPro" id="IPR036928">
    <property type="entry name" value="AS_sf"/>
</dbReference>
<dbReference type="Gene3D" id="3.90.1300.10">
    <property type="entry name" value="Amidase signature (AS) domain"/>
    <property type="match status" value="1"/>
</dbReference>
<organism evidence="2 3">
    <name type="scientific">Thalassobaculum litoreum DSM 18839</name>
    <dbReference type="NCBI Taxonomy" id="1123362"/>
    <lineage>
        <taxon>Bacteria</taxon>
        <taxon>Pseudomonadati</taxon>
        <taxon>Pseudomonadota</taxon>
        <taxon>Alphaproteobacteria</taxon>
        <taxon>Rhodospirillales</taxon>
        <taxon>Thalassobaculaceae</taxon>
        <taxon>Thalassobaculum</taxon>
    </lineage>
</organism>
<protein>
    <submittedName>
        <fullName evidence="2">Aspartyl-tRNA(Asn)/glutamyl-tRNA(Gln) amidotransferase subunit A</fullName>
    </submittedName>
</protein>
<evidence type="ECO:0000313" key="3">
    <source>
        <dbReference type="Proteomes" id="UP000198615"/>
    </source>
</evidence>